<gene>
    <name evidence="2" type="ORF">NDU88_003843</name>
</gene>
<feature type="region of interest" description="Disordered" evidence="1">
    <location>
        <begin position="109"/>
        <end position="131"/>
    </location>
</feature>
<sequence length="167" mass="18079">MAASDYGILLRAIFQDGRIAWLKLIPDMRQNVCGGCLSSVVSFADGFGTSEPEDPGPAKPAAVFNLNWSQVWDKSSGRAGVQWVPGRGEGAARPVALQRGTRLSRAVYGRTRPALRTPGSPPRANDQPRRAWRGRSGKLLLLWQRQGLNSSSGSPNMRLRTAGPRGL</sequence>
<accession>A0AAV7RE29</accession>
<dbReference type="EMBL" id="JANPWB010000009">
    <property type="protein sequence ID" value="KAJ1151056.1"/>
    <property type="molecule type" value="Genomic_DNA"/>
</dbReference>
<protein>
    <submittedName>
        <fullName evidence="2">Uncharacterized protein</fullName>
    </submittedName>
</protein>
<feature type="region of interest" description="Disordered" evidence="1">
    <location>
        <begin position="145"/>
        <end position="167"/>
    </location>
</feature>
<organism evidence="2 3">
    <name type="scientific">Pleurodeles waltl</name>
    <name type="common">Iberian ribbed newt</name>
    <dbReference type="NCBI Taxonomy" id="8319"/>
    <lineage>
        <taxon>Eukaryota</taxon>
        <taxon>Metazoa</taxon>
        <taxon>Chordata</taxon>
        <taxon>Craniata</taxon>
        <taxon>Vertebrata</taxon>
        <taxon>Euteleostomi</taxon>
        <taxon>Amphibia</taxon>
        <taxon>Batrachia</taxon>
        <taxon>Caudata</taxon>
        <taxon>Salamandroidea</taxon>
        <taxon>Salamandridae</taxon>
        <taxon>Pleurodelinae</taxon>
        <taxon>Pleurodeles</taxon>
    </lineage>
</organism>
<keyword evidence="3" id="KW-1185">Reference proteome</keyword>
<dbReference type="AlphaFoldDB" id="A0AAV7RE29"/>
<evidence type="ECO:0000313" key="3">
    <source>
        <dbReference type="Proteomes" id="UP001066276"/>
    </source>
</evidence>
<comment type="caution">
    <text evidence="2">The sequence shown here is derived from an EMBL/GenBank/DDBJ whole genome shotgun (WGS) entry which is preliminary data.</text>
</comment>
<evidence type="ECO:0000256" key="1">
    <source>
        <dbReference type="SAM" id="MobiDB-lite"/>
    </source>
</evidence>
<proteinExistence type="predicted"/>
<dbReference type="Proteomes" id="UP001066276">
    <property type="component" value="Chromosome 5"/>
</dbReference>
<name>A0AAV7RE29_PLEWA</name>
<feature type="compositionally biased region" description="Polar residues" evidence="1">
    <location>
        <begin position="146"/>
        <end position="155"/>
    </location>
</feature>
<evidence type="ECO:0000313" key="2">
    <source>
        <dbReference type="EMBL" id="KAJ1151056.1"/>
    </source>
</evidence>
<reference evidence="2" key="1">
    <citation type="journal article" date="2022" name="bioRxiv">
        <title>Sequencing and chromosome-scale assembly of the giantPleurodeles waltlgenome.</title>
        <authorList>
            <person name="Brown T."/>
            <person name="Elewa A."/>
            <person name="Iarovenko S."/>
            <person name="Subramanian E."/>
            <person name="Araus A.J."/>
            <person name="Petzold A."/>
            <person name="Susuki M."/>
            <person name="Suzuki K.-i.T."/>
            <person name="Hayashi T."/>
            <person name="Toyoda A."/>
            <person name="Oliveira C."/>
            <person name="Osipova E."/>
            <person name="Leigh N.D."/>
            <person name="Simon A."/>
            <person name="Yun M.H."/>
        </authorList>
    </citation>
    <scope>NUCLEOTIDE SEQUENCE</scope>
    <source>
        <strain evidence="2">20211129_DDA</strain>
        <tissue evidence="2">Liver</tissue>
    </source>
</reference>